<evidence type="ECO:0000259" key="3">
    <source>
        <dbReference type="Pfam" id="PF08338"/>
    </source>
</evidence>
<dbReference type="STRING" id="29534.SAMN05444366_3449"/>
<feature type="domain" description="DUF1731" evidence="3">
    <location>
        <begin position="255"/>
        <end position="299"/>
    </location>
</feature>
<proteinExistence type="inferred from homology"/>
<dbReference type="OrthoDB" id="9801773at2"/>
<evidence type="ECO:0008006" key="6">
    <source>
        <dbReference type="Google" id="ProtNLM"/>
    </source>
</evidence>
<dbReference type="InterPro" id="IPR036291">
    <property type="entry name" value="NAD(P)-bd_dom_sf"/>
</dbReference>
<dbReference type="PANTHER" id="PTHR11092:SF0">
    <property type="entry name" value="EPIMERASE FAMILY PROTEIN SDR39U1"/>
    <property type="match status" value="1"/>
</dbReference>
<evidence type="ECO:0000259" key="2">
    <source>
        <dbReference type="Pfam" id="PF01370"/>
    </source>
</evidence>
<name>A0A1M7JNN9_9FLAO</name>
<evidence type="ECO:0000256" key="1">
    <source>
        <dbReference type="ARBA" id="ARBA00009353"/>
    </source>
</evidence>
<gene>
    <name evidence="4" type="ORF">SAMN05444366_3449</name>
</gene>
<dbReference type="InterPro" id="IPR010099">
    <property type="entry name" value="SDR39U1"/>
</dbReference>
<accession>A0A1M7JNN9</accession>
<dbReference type="PANTHER" id="PTHR11092">
    <property type="entry name" value="SUGAR NUCLEOTIDE EPIMERASE RELATED"/>
    <property type="match status" value="1"/>
</dbReference>
<dbReference type="Pfam" id="PF01370">
    <property type="entry name" value="Epimerase"/>
    <property type="match status" value="1"/>
</dbReference>
<reference evidence="5" key="1">
    <citation type="submission" date="2016-11" db="EMBL/GenBank/DDBJ databases">
        <authorList>
            <person name="Varghese N."/>
            <person name="Submissions S."/>
        </authorList>
    </citation>
    <scope>NUCLEOTIDE SEQUENCE [LARGE SCALE GENOMIC DNA]</scope>
    <source>
        <strain evidence="5">DSM 1811</strain>
    </source>
</reference>
<feature type="domain" description="NAD-dependent epimerase/dehydratase" evidence="2">
    <location>
        <begin position="5"/>
        <end position="226"/>
    </location>
</feature>
<dbReference type="Pfam" id="PF08338">
    <property type="entry name" value="DUF1731"/>
    <property type="match status" value="1"/>
</dbReference>
<keyword evidence="5" id="KW-1185">Reference proteome</keyword>
<dbReference type="Proteomes" id="UP000184121">
    <property type="component" value="Unassembled WGS sequence"/>
</dbReference>
<dbReference type="InterPro" id="IPR013549">
    <property type="entry name" value="DUF1731"/>
</dbReference>
<dbReference type="SUPFAM" id="SSF51735">
    <property type="entry name" value="NAD(P)-binding Rossmann-fold domains"/>
    <property type="match status" value="1"/>
</dbReference>
<dbReference type="Gene3D" id="3.40.50.720">
    <property type="entry name" value="NAD(P)-binding Rossmann-like Domain"/>
    <property type="match status" value="1"/>
</dbReference>
<protein>
    <recommendedName>
        <fullName evidence="6">TIGR01777 family protein</fullName>
    </recommendedName>
</protein>
<evidence type="ECO:0000313" key="5">
    <source>
        <dbReference type="Proteomes" id="UP000184121"/>
    </source>
</evidence>
<dbReference type="InterPro" id="IPR001509">
    <property type="entry name" value="Epimerase_deHydtase"/>
</dbReference>
<comment type="similarity">
    <text evidence="1">Belongs to the NAD(P)-dependent epimerase/dehydratase family. SDR39U1 subfamily.</text>
</comment>
<dbReference type="NCBIfam" id="TIGR01777">
    <property type="entry name" value="yfcH"/>
    <property type="match status" value="1"/>
</dbReference>
<organism evidence="4 5">
    <name type="scientific">Flavobacterium saccharophilum</name>
    <dbReference type="NCBI Taxonomy" id="29534"/>
    <lineage>
        <taxon>Bacteria</taxon>
        <taxon>Pseudomonadati</taxon>
        <taxon>Bacteroidota</taxon>
        <taxon>Flavobacteriia</taxon>
        <taxon>Flavobacteriales</taxon>
        <taxon>Flavobacteriaceae</taxon>
        <taxon>Flavobacterium</taxon>
    </lineage>
</organism>
<dbReference type="AlphaFoldDB" id="A0A1M7JNN9"/>
<sequence length="303" mass="33381">MAKNVLLTGGTGFIGKHLTDVLIENGFTVSILSRSSRENTPSITYYKWNLKDNFIEKDAILNADYIIHLAGEGIVEKRWTKNRKKAILESRTKPIELIFSALKENKKTLDAFISASAVGIYGAITGPEICTENTPPTNDFLGTTCQQWENAADQITSLGIRTVKIRTGIVLGKDEGFLKKIAPGFKAGFGAILGSGKQYLPWIHVEDLCQIYLKAIVDNNMQGAYNATITDNTTNATLSRILANLYGYSIWIPNIPEFLIKLALGEMSIVVLEGQRISSEKIQKAGFEFQHTDIEATLSTSLS</sequence>
<evidence type="ECO:0000313" key="4">
    <source>
        <dbReference type="EMBL" id="SHM54729.1"/>
    </source>
</evidence>
<dbReference type="RefSeq" id="WP_072974393.1">
    <property type="nucleotide sequence ID" value="NZ_FRBY01000005.1"/>
</dbReference>
<dbReference type="EMBL" id="FRBY01000005">
    <property type="protein sequence ID" value="SHM54729.1"/>
    <property type="molecule type" value="Genomic_DNA"/>
</dbReference>